<organism evidence="2 3">
    <name type="scientific">Ruegeria aquimaris</name>
    <dbReference type="NCBI Taxonomy" id="2984333"/>
    <lineage>
        <taxon>Bacteria</taxon>
        <taxon>Pseudomonadati</taxon>
        <taxon>Pseudomonadota</taxon>
        <taxon>Alphaproteobacteria</taxon>
        <taxon>Rhodobacterales</taxon>
        <taxon>Roseobacteraceae</taxon>
        <taxon>Ruegeria</taxon>
    </lineage>
</organism>
<protein>
    <submittedName>
        <fullName evidence="2">Uncharacterized protein</fullName>
    </submittedName>
</protein>
<reference evidence="2 3" key="1">
    <citation type="submission" date="2022-10" db="EMBL/GenBank/DDBJ databases">
        <title>Ruegeria sp. nov., isolated from ocean surface sediments.</title>
        <authorList>
            <person name="He W."/>
            <person name="Xue H.-P."/>
            <person name="Zhang D.-F."/>
        </authorList>
    </citation>
    <scope>NUCLEOTIDE SEQUENCE [LARGE SCALE GENOMIC DNA]</scope>
    <source>
        <strain evidence="2 3">XHP0148</strain>
    </source>
</reference>
<proteinExistence type="predicted"/>
<dbReference type="Proteomes" id="UP001320899">
    <property type="component" value="Unassembled WGS sequence"/>
</dbReference>
<evidence type="ECO:0000313" key="2">
    <source>
        <dbReference type="EMBL" id="MCV2890890.1"/>
    </source>
</evidence>
<feature type="chain" id="PRO_5046232128" evidence="1">
    <location>
        <begin position="22"/>
        <end position="110"/>
    </location>
</feature>
<name>A0ABT3AQC8_9RHOB</name>
<gene>
    <name evidence="2" type="ORF">OE747_21365</name>
</gene>
<comment type="caution">
    <text evidence="2">The sequence shown here is derived from an EMBL/GenBank/DDBJ whole genome shotgun (WGS) entry which is preliminary data.</text>
</comment>
<feature type="signal peptide" evidence="1">
    <location>
        <begin position="1"/>
        <end position="21"/>
    </location>
</feature>
<dbReference type="EMBL" id="JAOWLB010000023">
    <property type="protein sequence ID" value="MCV2890890.1"/>
    <property type="molecule type" value="Genomic_DNA"/>
</dbReference>
<sequence length="110" mass="10792">MKKMIVALAACAMTLPAMVSADALSDARDANICDVTRAEYLEDGRLKVWCVPGTVNPAYAGAVQGGTTGGLTGGTLSPAAAAGIAAGVLIIALAASDDDTTTTTTTSSGS</sequence>
<keyword evidence="1" id="KW-0732">Signal</keyword>
<accession>A0ABT3AQC8</accession>
<evidence type="ECO:0000313" key="3">
    <source>
        <dbReference type="Proteomes" id="UP001320899"/>
    </source>
</evidence>
<evidence type="ECO:0000256" key="1">
    <source>
        <dbReference type="SAM" id="SignalP"/>
    </source>
</evidence>
<keyword evidence="3" id="KW-1185">Reference proteome</keyword>